<dbReference type="GO" id="GO:0032259">
    <property type="term" value="P:methylation"/>
    <property type="evidence" value="ECO:0007669"/>
    <property type="project" value="UniProtKB-KW"/>
</dbReference>
<sequence length="276" mass="29677">MRQRAIRNLARLNTSQARITRMLDAAAGGKNNFVADRDAVRRYDEAAPVTTAAARAVLAFLSRVIRHLAAGGVDQFVIVGSGVPSGLPPGRQLHDLAREASGRSDVRVLYVENDPMVLAYAQATIEPVTDLVRVVEGDIRQVEDLLGDRVVRTFVDWDRPVGLVLVSVPSLGDEEARHAIKCLCHAAARGSYLALLQTTFDAIPDELLPAIGELLAMTLPGHVVRTRAETAALLDGLDLVEPGLVWVPQWRPDGRDEACAALPSASGNYGAVARVL</sequence>
<dbReference type="AlphaFoldDB" id="A0A7Y6IR75"/>
<gene>
    <name evidence="1" type="ORF">HT134_22565</name>
</gene>
<dbReference type="GO" id="GO:0008168">
    <property type="term" value="F:methyltransferase activity"/>
    <property type="evidence" value="ECO:0007669"/>
    <property type="project" value="UniProtKB-KW"/>
</dbReference>
<dbReference type="Proteomes" id="UP000546126">
    <property type="component" value="Unassembled WGS sequence"/>
</dbReference>
<reference evidence="1 2" key="1">
    <citation type="submission" date="2020-06" db="EMBL/GenBank/DDBJ databases">
        <authorList>
            <person name="Chanama M."/>
        </authorList>
    </citation>
    <scope>NUCLEOTIDE SEQUENCE [LARGE SCALE GENOMIC DNA]</scope>
    <source>
        <strain evidence="1 2">TBRC6557</strain>
    </source>
</reference>
<accession>A0A7Y6IR75</accession>
<name>A0A7Y6IR75_9ACTN</name>
<evidence type="ECO:0000313" key="2">
    <source>
        <dbReference type="Proteomes" id="UP000546126"/>
    </source>
</evidence>
<organism evidence="1 2">
    <name type="scientific">Nonomuraea rhodomycinica</name>
    <dbReference type="NCBI Taxonomy" id="1712872"/>
    <lineage>
        <taxon>Bacteria</taxon>
        <taxon>Bacillati</taxon>
        <taxon>Actinomycetota</taxon>
        <taxon>Actinomycetes</taxon>
        <taxon>Streptosporangiales</taxon>
        <taxon>Streptosporangiaceae</taxon>
        <taxon>Nonomuraea</taxon>
    </lineage>
</organism>
<dbReference type="EMBL" id="JABWGO010000005">
    <property type="protein sequence ID" value="NUW42899.1"/>
    <property type="molecule type" value="Genomic_DNA"/>
</dbReference>
<keyword evidence="1" id="KW-0489">Methyltransferase</keyword>
<dbReference type="SUPFAM" id="SSF53335">
    <property type="entry name" value="S-adenosyl-L-methionine-dependent methyltransferases"/>
    <property type="match status" value="1"/>
</dbReference>
<protein>
    <submittedName>
        <fullName evidence="1">SAM-dependent methyltransferase</fullName>
    </submittedName>
</protein>
<dbReference type="Pfam" id="PF04672">
    <property type="entry name" value="Methyltransf_19"/>
    <property type="match status" value="1"/>
</dbReference>
<evidence type="ECO:0000313" key="1">
    <source>
        <dbReference type="EMBL" id="NUW42899.1"/>
    </source>
</evidence>
<keyword evidence="1" id="KW-0808">Transferase</keyword>
<dbReference type="RefSeq" id="WP_175602433.1">
    <property type="nucleotide sequence ID" value="NZ_JABWGO010000005.1"/>
</dbReference>
<dbReference type="InterPro" id="IPR029063">
    <property type="entry name" value="SAM-dependent_MTases_sf"/>
</dbReference>
<dbReference type="Gene3D" id="3.40.50.150">
    <property type="entry name" value="Vaccinia Virus protein VP39"/>
    <property type="match status" value="1"/>
</dbReference>
<keyword evidence="2" id="KW-1185">Reference proteome</keyword>
<dbReference type="PIRSF" id="PIRSF017393">
    <property type="entry name" value="MTase_SAV2177"/>
    <property type="match status" value="1"/>
</dbReference>
<proteinExistence type="predicted"/>
<dbReference type="InterPro" id="IPR006764">
    <property type="entry name" value="SAM_dep_MeTrfase_SAV2177_type"/>
</dbReference>
<comment type="caution">
    <text evidence="1">The sequence shown here is derived from an EMBL/GenBank/DDBJ whole genome shotgun (WGS) entry which is preliminary data.</text>
</comment>